<dbReference type="HOGENOM" id="CLU_789135_0_0_10"/>
<name>F8N566_9BACT</name>
<gene>
    <name evidence="1" type="ORF">Premu_0021</name>
</gene>
<accession>F8N566</accession>
<evidence type="ECO:0000313" key="1">
    <source>
        <dbReference type="EMBL" id="EGN58231.1"/>
    </source>
</evidence>
<dbReference type="Gene3D" id="3.30.1870.10">
    <property type="entry name" value="EreA-like, domain 2"/>
    <property type="match status" value="1"/>
</dbReference>
<proteinExistence type="predicted"/>
<protein>
    <submittedName>
        <fullName evidence="1">Uncharacterized protein</fullName>
    </submittedName>
</protein>
<evidence type="ECO:0000313" key="2">
    <source>
        <dbReference type="Proteomes" id="UP000002772"/>
    </source>
</evidence>
<dbReference type="AlphaFoldDB" id="F8N566"/>
<organism evidence="1 2">
    <name type="scientific">Hallella multisaccharivorax DSM 17128</name>
    <dbReference type="NCBI Taxonomy" id="688246"/>
    <lineage>
        <taxon>Bacteria</taxon>
        <taxon>Pseudomonadati</taxon>
        <taxon>Bacteroidota</taxon>
        <taxon>Bacteroidia</taxon>
        <taxon>Bacteroidales</taxon>
        <taxon>Prevotellaceae</taxon>
        <taxon>Hallella</taxon>
    </lineage>
</organism>
<dbReference type="STRING" id="688246.Premu_0021"/>
<dbReference type="Gene3D" id="3.40.1660.10">
    <property type="entry name" value="EreA-like (biosynthetic domain)"/>
    <property type="match status" value="1"/>
</dbReference>
<dbReference type="Proteomes" id="UP000002772">
    <property type="component" value="Unassembled WGS sequence"/>
</dbReference>
<dbReference type="OrthoDB" id="699839at2"/>
<keyword evidence="2" id="KW-1185">Reference proteome</keyword>
<dbReference type="RefSeq" id="WP_007572117.1">
    <property type="nucleotide sequence ID" value="NZ_BPTS01000003.1"/>
</dbReference>
<dbReference type="eggNOG" id="COG2312">
    <property type="taxonomic scope" value="Bacteria"/>
</dbReference>
<sequence>MKKKMIITVLVTLAALIMLPTIYFVYCDRTYKGKEDSIKVSYLKDHMFKINDEEVYIPQAFGTKIQTGKGHVFLFGEQHGFSPNHLLDSKLIIYLNKNKDVRTYGAEIYAEDAEKLNSIINDGNLDEKKLVSVIHDIGNDTPQTKTDECLKKWKEIYAYNRNVDKSHKIHVVGLLGKKGEHEGLRRDQVMAQSLLDFMQDPANSSLVKNGCYCFVGLTHAFQTPYMIEGDKVQTFGSILKEHLLSVTSMVQIAIDSNCYFPKDDEMIIAPPDESTELASSNGPVSFFNNVINIEEASKGIKTAIYALDGDGSPYWDCNDLVGTKVSLSFLSHPFQGLPSYSTLDYFQYVFMINEHQAPKSLNSIVR</sequence>
<reference evidence="2" key="1">
    <citation type="journal article" date="2011" name="Stand. Genomic Sci.">
        <title>Non-contiguous finished genome sequence of the opportunistic oral pathogen Prevotella multisaccharivorax type strain (PPPA20).</title>
        <authorList>
            <person name="Pati A."/>
            <person name="Gronow S."/>
            <person name="Lu M."/>
            <person name="Lapidus A."/>
            <person name="Nolan M."/>
            <person name="Lucas S."/>
            <person name="Hammon N."/>
            <person name="Deshpande S."/>
            <person name="Cheng J.F."/>
            <person name="Tapia R."/>
            <person name="Han C."/>
            <person name="Goodwin L."/>
            <person name="Pitluck S."/>
            <person name="Liolios K."/>
            <person name="Pagani I."/>
            <person name="Mavromatis K."/>
            <person name="Mikhailova N."/>
            <person name="Huntemann M."/>
            <person name="Chen A."/>
            <person name="Palaniappan K."/>
            <person name="Land M."/>
            <person name="Hauser L."/>
            <person name="Detter J.C."/>
            <person name="Brambilla E.M."/>
            <person name="Rohde M."/>
            <person name="Goker M."/>
            <person name="Woyke T."/>
            <person name="Bristow J."/>
            <person name="Eisen J.A."/>
            <person name="Markowitz V."/>
            <person name="Hugenholtz P."/>
            <person name="Kyrpides N.C."/>
            <person name="Klenk H.P."/>
            <person name="Ivanova N."/>
        </authorList>
    </citation>
    <scope>NUCLEOTIDE SEQUENCE [LARGE SCALE GENOMIC DNA]</scope>
    <source>
        <strain evidence="2">DSM 17128</strain>
    </source>
</reference>
<dbReference type="EMBL" id="GL945016">
    <property type="protein sequence ID" value="EGN58231.1"/>
    <property type="molecule type" value="Genomic_DNA"/>
</dbReference>